<organism evidence="2 3">
    <name type="scientific">Dendrothele bispora (strain CBS 962.96)</name>
    <dbReference type="NCBI Taxonomy" id="1314807"/>
    <lineage>
        <taxon>Eukaryota</taxon>
        <taxon>Fungi</taxon>
        <taxon>Dikarya</taxon>
        <taxon>Basidiomycota</taxon>
        <taxon>Agaricomycotina</taxon>
        <taxon>Agaricomycetes</taxon>
        <taxon>Agaricomycetidae</taxon>
        <taxon>Agaricales</taxon>
        <taxon>Agaricales incertae sedis</taxon>
        <taxon>Dendrothele</taxon>
    </lineage>
</organism>
<dbReference type="Proteomes" id="UP000297245">
    <property type="component" value="Unassembled WGS sequence"/>
</dbReference>
<keyword evidence="3" id="KW-1185">Reference proteome</keyword>
<protein>
    <submittedName>
        <fullName evidence="2">Uncharacterized protein</fullName>
    </submittedName>
</protein>
<evidence type="ECO:0000313" key="2">
    <source>
        <dbReference type="EMBL" id="THU98622.1"/>
    </source>
</evidence>
<keyword evidence="1" id="KW-0472">Membrane</keyword>
<evidence type="ECO:0000256" key="1">
    <source>
        <dbReference type="SAM" id="Phobius"/>
    </source>
</evidence>
<feature type="transmembrane region" description="Helical" evidence="1">
    <location>
        <begin position="26"/>
        <end position="45"/>
    </location>
</feature>
<dbReference type="AlphaFoldDB" id="A0A4S8M8E4"/>
<accession>A0A4S8M8E4</accession>
<gene>
    <name evidence="2" type="ORF">K435DRAFT_526994</name>
</gene>
<evidence type="ECO:0000313" key="3">
    <source>
        <dbReference type="Proteomes" id="UP000297245"/>
    </source>
</evidence>
<keyword evidence="1" id="KW-1133">Transmembrane helix</keyword>
<proteinExistence type="predicted"/>
<keyword evidence="1" id="KW-0812">Transmembrane</keyword>
<feature type="transmembrane region" description="Helical" evidence="1">
    <location>
        <begin position="85"/>
        <end position="102"/>
    </location>
</feature>
<sequence length="112" mass="13086">MVLSISAGAVVSLFLESRYLLTRKSFRFVGLHSTLFGLTFLYLNFGRRPSSSFLLWFNKRSRRANPGPYFKERIISLPFLPQPRLPFHFILVYIHYLLLLFCESQSVSCCRS</sequence>
<name>A0A4S8M8E4_DENBC</name>
<dbReference type="EMBL" id="ML179133">
    <property type="protein sequence ID" value="THU98622.1"/>
    <property type="molecule type" value="Genomic_DNA"/>
</dbReference>
<reference evidence="2 3" key="1">
    <citation type="journal article" date="2019" name="Nat. Ecol. Evol.">
        <title>Megaphylogeny resolves global patterns of mushroom evolution.</title>
        <authorList>
            <person name="Varga T."/>
            <person name="Krizsan K."/>
            <person name="Foldi C."/>
            <person name="Dima B."/>
            <person name="Sanchez-Garcia M."/>
            <person name="Sanchez-Ramirez S."/>
            <person name="Szollosi G.J."/>
            <person name="Szarkandi J.G."/>
            <person name="Papp V."/>
            <person name="Albert L."/>
            <person name="Andreopoulos W."/>
            <person name="Angelini C."/>
            <person name="Antonin V."/>
            <person name="Barry K.W."/>
            <person name="Bougher N.L."/>
            <person name="Buchanan P."/>
            <person name="Buyck B."/>
            <person name="Bense V."/>
            <person name="Catcheside P."/>
            <person name="Chovatia M."/>
            <person name="Cooper J."/>
            <person name="Damon W."/>
            <person name="Desjardin D."/>
            <person name="Finy P."/>
            <person name="Geml J."/>
            <person name="Haridas S."/>
            <person name="Hughes K."/>
            <person name="Justo A."/>
            <person name="Karasinski D."/>
            <person name="Kautmanova I."/>
            <person name="Kiss B."/>
            <person name="Kocsube S."/>
            <person name="Kotiranta H."/>
            <person name="LaButti K.M."/>
            <person name="Lechner B.E."/>
            <person name="Liimatainen K."/>
            <person name="Lipzen A."/>
            <person name="Lukacs Z."/>
            <person name="Mihaltcheva S."/>
            <person name="Morgado L.N."/>
            <person name="Niskanen T."/>
            <person name="Noordeloos M.E."/>
            <person name="Ohm R.A."/>
            <person name="Ortiz-Santana B."/>
            <person name="Ovrebo C."/>
            <person name="Racz N."/>
            <person name="Riley R."/>
            <person name="Savchenko A."/>
            <person name="Shiryaev A."/>
            <person name="Soop K."/>
            <person name="Spirin V."/>
            <person name="Szebenyi C."/>
            <person name="Tomsovsky M."/>
            <person name="Tulloss R.E."/>
            <person name="Uehling J."/>
            <person name="Grigoriev I.V."/>
            <person name="Vagvolgyi C."/>
            <person name="Papp T."/>
            <person name="Martin F.M."/>
            <person name="Miettinen O."/>
            <person name="Hibbett D.S."/>
            <person name="Nagy L.G."/>
        </authorList>
    </citation>
    <scope>NUCLEOTIDE SEQUENCE [LARGE SCALE GENOMIC DNA]</scope>
    <source>
        <strain evidence="2 3">CBS 962.96</strain>
    </source>
</reference>